<sequence>MGELTGEILRRNPPDWGKIDPADNALIHKYENQGRKWFSRLLVLKLDPPGAEGPGGVANPMNINSFNSFVAGKLGADPEGLGWQRAAPRTNAIEREWRGGENSAQMEGSFGPIRPILENLKVGKNSGAEWDNERNVNGAVYPHGANLGYSQLQDIAYRLQSSYERYEGEQMEATGAFYHNWFNVVDGVIVVSRGISPRKMAPNRPQDKLPMHRYWSDVV</sequence>
<evidence type="ECO:0000313" key="1">
    <source>
        <dbReference type="EMBL" id="KAF2169070.1"/>
    </source>
</evidence>
<keyword evidence="2" id="KW-1185">Reference proteome</keyword>
<gene>
    <name evidence="1" type="ORF">M409DRAFT_21081</name>
</gene>
<proteinExistence type="predicted"/>
<dbReference type="RefSeq" id="XP_033669959.1">
    <property type="nucleotide sequence ID" value="XM_033805692.1"/>
</dbReference>
<dbReference type="EMBL" id="ML993589">
    <property type="protein sequence ID" value="KAF2169070.1"/>
    <property type="molecule type" value="Genomic_DNA"/>
</dbReference>
<protein>
    <submittedName>
        <fullName evidence="1">Uncharacterized protein</fullName>
    </submittedName>
</protein>
<accession>A0A6A6CSD5</accession>
<organism evidence="1 2">
    <name type="scientific">Zasmidium cellare ATCC 36951</name>
    <dbReference type="NCBI Taxonomy" id="1080233"/>
    <lineage>
        <taxon>Eukaryota</taxon>
        <taxon>Fungi</taxon>
        <taxon>Dikarya</taxon>
        <taxon>Ascomycota</taxon>
        <taxon>Pezizomycotina</taxon>
        <taxon>Dothideomycetes</taxon>
        <taxon>Dothideomycetidae</taxon>
        <taxon>Mycosphaerellales</taxon>
        <taxon>Mycosphaerellaceae</taxon>
        <taxon>Zasmidium</taxon>
    </lineage>
</organism>
<reference evidence="1" key="1">
    <citation type="journal article" date="2020" name="Stud. Mycol.">
        <title>101 Dothideomycetes genomes: a test case for predicting lifestyles and emergence of pathogens.</title>
        <authorList>
            <person name="Haridas S."/>
            <person name="Albert R."/>
            <person name="Binder M."/>
            <person name="Bloem J."/>
            <person name="Labutti K."/>
            <person name="Salamov A."/>
            <person name="Andreopoulos B."/>
            <person name="Baker S."/>
            <person name="Barry K."/>
            <person name="Bills G."/>
            <person name="Bluhm B."/>
            <person name="Cannon C."/>
            <person name="Castanera R."/>
            <person name="Culley D."/>
            <person name="Daum C."/>
            <person name="Ezra D."/>
            <person name="Gonzalez J."/>
            <person name="Henrissat B."/>
            <person name="Kuo A."/>
            <person name="Liang C."/>
            <person name="Lipzen A."/>
            <person name="Lutzoni F."/>
            <person name="Magnuson J."/>
            <person name="Mondo S."/>
            <person name="Nolan M."/>
            <person name="Ohm R."/>
            <person name="Pangilinan J."/>
            <person name="Park H.-J."/>
            <person name="Ramirez L."/>
            <person name="Alfaro M."/>
            <person name="Sun H."/>
            <person name="Tritt A."/>
            <person name="Yoshinaga Y."/>
            <person name="Zwiers L.-H."/>
            <person name="Turgeon B."/>
            <person name="Goodwin S."/>
            <person name="Spatafora J."/>
            <person name="Crous P."/>
            <person name="Grigoriev I."/>
        </authorList>
    </citation>
    <scope>NUCLEOTIDE SEQUENCE</scope>
    <source>
        <strain evidence="1">ATCC 36951</strain>
    </source>
</reference>
<dbReference type="GeneID" id="54558964"/>
<dbReference type="Proteomes" id="UP000799537">
    <property type="component" value="Unassembled WGS sequence"/>
</dbReference>
<evidence type="ECO:0000313" key="2">
    <source>
        <dbReference type="Proteomes" id="UP000799537"/>
    </source>
</evidence>
<dbReference type="AlphaFoldDB" id="A0A6A6CSD5"/>
<name>A0A6A6CSD5_ZASCE</name>